<comment type="caution">
    <text evidence="3">The sequence shown here is derived from an EMBL/GenBank/DDBJ whole genome shotgun (WGS) entry which is preliminary data.</text>
</comment>
<feature type="chain" id="PRO_5042144455" description="DUF3730 domain-containing protein" evidence="1">
    <location>
        <begin position="27"/>
        <end position="1489"/>
    </location>
</feature>
<evidence type="ECO:0000256" key="1">
    <source>
        <dbReference type="SAM" id="SignalP"/>
    </source>
</evidence>
<dbReference type="EMBL" id="JASFZW010000002">
    <property type="protein sequence ID" value="KAK2080031.1"/>
    <property type="molecule type" value="Genomic_DNA"/>
</dbReference>
<evidence type="ECO:0000313" key="3">
    <source>
        <dbReference type="EMBL" id="KAK2080031.1"/>
    </source>
</evidence>
<feature type="signal peptide" evidence="1">
    <location>
        <begin position="1"/>
        <end position="26"/>
    </location>
</feature>
<proteinExistence type="predicted"/>
<gene>
    <name evidence="3" type="ORF">QBZ16_002427</name>
</gene>
<dbReference type="SUPFAM" id="SSF56300">
    <property type="entry name" value="Metallo-dependent phosphatases"/>
    <property type="match status" value="1"/>
</dbReference>
<accession>A0AAD9IKA1</accession>
<dbReference type="InterPro" id="IPR029052">
    <property type="entry name" value="Metallo-depent_PP-like"/>
</dbReference>
<dbReference type="PANTHER" id="PTHR35769:SF2">
    <property type="entry name" value="CALCINEURIN-LIKE METALLO-PHOSPHOESTERASE SUPERFAMILY PROTEIN"/>
    <property type="match status" value="1"/>
</dbReference>
<evidence type="ECO:0000313" key="4">
    <source>
        <dbReference type="Proteomes" id="UP001255856"/>
    </source>
</evidence>
<dbReference type="Pfam" id="PF12530">
    <property type="entry name" value="DUF3730"/>
    <property type="match status" value="1"/>
</dbReference>
<dbReference type="Gene3D" id="3.60.21.10">
    <property type="match status" value="1"/>
</dbReference>
<dbReference type="InterPro" id="IPR022542">
    <property type="entry name" value="FOCAD/RST1_DUF3730"/>
</dbReference>
<name>A0AAD9IKA1_PROWI</name>
<protein>
    <recommendedName>
        <fullName evidence="2">DUF3730 domain-containing protein</fullName>
    </recommendedName>
</protein>
<reference evidence="3" key="1">
    <citation type="submission" date="2021-01" db="EMBL/GenBank/DDBJ databases">
        <authorList>
            <person name="Eckstrom K.M.E."/>
        </authorList>
    </citation>
    <scope>NUCLEOTIDE SEQUENCE</scope>
    <source>
        <strain evidence="3">UVCC 0001</strain>
    </source>
</reference>
<evidence type="ECO:0000259" key="2">
    <source>
        <dbReference type="Pfam" id="PF12530"/>
    </source>
</evidence>
<dbReference type="InterPro" id="IPR027629">
    <property type="entry name" value="DevT-like"/>
</dbReference>
<dbReference type="Proteomes" id="UP001255856">
    <property type="component" value="Unassembled WGS sequence"/>
</dbReference>
<feature type="domain" description="DUF3730" evidence="2">
    <location>
        <begin position="221"/>
        <end position="389"/>
    </location>
</feature>
<keyword evidence="4" id="KW-1185">Reference proteome</keyword>
<dbReference type="PANTHER" id="PTHR35769">
    <property type="entry name" value="CALCINEURIN-LIKE METALLO-PHOSPHOESTERASE SUPERFAMILY PROTEIN"/>
    <property type="match status" value="1"/>
</dbReference>
<organism evidence="3 4">
    <name type="scientific">Prototheca wickerhamii</name>
    <dbReference type="NCBI Taxonomy" id="3111"/>
    <lineage>
        <taxon>Eukaryota</taxon>
        <taxon>Viridiplantae</taxon>
        <taxon>Chlorophyta</taxon>
        <taxon>core chlorophytes</taxon>
        <taxon>Trebouxiophyceae</taxon>
        <taxon>Chlorellales</taxon>
        <taxon>Chlorellaceae</taxon>
        <taxon>Prototheca</taxon>
    </lineage>
</organism>
<sequence>MEAQPASLGVLCAAVVSLSLRASGAAEEAGAQTLADVAALGSKAASAVATAVVDALAASEEEGRWEAEWRRVSPALAAILAGAHARSEAHGDICGNAALHTLQLLSALANALILQALRLWRGWAQVPLALDLAWPSVERADRRDGRAVGALLLLELLAEAVSEPEAGPAVRALATRLFRVLQAGSFQEDTGPLASALVSLASRPDVDDRSAGSGDLLALTDLAYLVPRLASCSRHAVPLALGVAAQMRARSLPGALRALGVRLTGLVWDADRRAWPALRDALADAMDQGSGSSPVLTAAALQAALLVCSRDAYRGVELIGLIERGLRAPGPLAALALRCVRVLCERDELEFYGAWRAVAAALPTLPADESAAVAWLELLACGALDAATEPALAAGVLLDASEEAPEPEELVALARQQGGSDAAAVLSGAVQDEARRPVAAVGPDANAAGLARLLALVQRLVGRGRPAERGPLLDAPQLPPLAVLAFWQPSGRRAEAAAAAQGYAAVLAHLLSDDGLAAGLVPERTPVGAQSPGAPAPINAARPSSPLNLHQVAAFRLAWRAFCRRWVAAERDGGAGLDAGVERVAAALLGALSDAHAPLHARAAGAFGAAALATLWPGHLGAAVLQALLAHALGDPGAPPGLVAAAFAGLGLLRRVLAPADLERAERLARAAGHETGHLRWLSARAGEVGGASAGALSEAAGPEDIGRLVQAVQQGRRHSRVEAAFLLCSALASERGLDTTAKGQAAEALEGVVRSWPSDRDARASAWPLIAACLASRLVALVAAPGVDAETTQELWRGILRLATAGANQAAAEAAAQVVFAGLGFPVPGQGLLSLVLGSLPRALALEALPALPALLARLSSSWTAEALRSVAECAVSRCAAEGRFDGPLLGALSQGLASLARRPASGSLGLDALRMAARDTILSTVLPGVLGDKTALSEVALERLPSGGQSGTDSGARSNAEDAALVDAWQGKGQDGDSLLWLRLFLECLGTLPASKVESAIEQGLRSQAPSAPAMLGFCVAADTLPVPALQLLLNAALYDPGAQHAQRAEAIRCLAQSIWLAAPADRLQWAQRICSAVQGAPCPDAFKRDMLVSALLCSTDERWLLALEPNAAAFDGEALERLLPAEPVCNAGSELVRTTRFLVAKRHEVALRHLGGDLAVFVGDFGEEDVSIVKRVARYPQPKVAILGNHDAWQAIGFARAGDWLGARLLAEVYSCMGRDYYAQLWAKRSLAPLATAAEQRTSSPNVPTQLEALGRDHLGYAGRLEASGKLAIVGARPFSQGGSVGSDVWQFYQQHYGVCTLQESTDRIVASSWRTTDPTGLGAAAHSPCGVDWLPEPADHGDEDLEAALRQLAAHERAPSLVLYGHMHSSLARQQGLRDRLGVSHGAICLNVAVVPRIRGVHDSEAGAPLAEHHFTEVRLNAASGHLEGAEDVWVTVAGGAEPSVVSARREPLVRRKEAASLDDPASHRALEWFSHYKGDWRPLD</sequence>
<keyword evidence="1" id="KW-0732">Signal</keyword>